<comment type="caution">
    <text evidence="1">The sequence shown here is derived from an EMBL/GenBank/DDBJ whole genome shotgun (WGS) entry which is preliminary data.</text>
</comment>
<sequence>MGTEVEEVSIAPSHDETIILDATDDSIIVEKVVFFKNRPKLTEYAKKCVLLHCLLRWKDTRFVDKFDATVLKHAVISKEFSGIFYKLLSCSHLEFCANWNPIKIFVSYKFMIVMDSRTLLILHLLIKFRVASIELWKQFRNKLKNGIATMTECFLMLRKPKAALSHISYDVFKQLLLGRVLKCNNSFVMVECCAHHVKDFPYYTTVKMLRLDPCQNDNVSYKINFPVQKLRVNYTVDRNLLQYILPQGNVKDNLEELVVMLDINGTTENLKHNYFKGLLQYYRYFSSLKHVIAKIRLNLHSYDCLSKFNANATSSLVSEMIKYWQKVPVRLTLEVSHVMSDRTVDEVTVVKELRRVLFGQYTVVTTENGEECEARGRVFHLLLKFVH</sequence>
<evidence type="ECO:0000313" key="1">
    <source>
        <dbReference type="EMBL" id="CAD5210554.1"/>
    </source>
</evidence>
<dbReference type="EMBL" id="CAJFCW020000002">
    <property type="protein sequence ID" value="CAG9091593.1"/>
    <property type="molecule type" value="Genomic_DNA"/>
</dbReference>
<gene>
    <name evidence="1" type="ORF">BOKJ2_LOCUS3252</name>
</gene>
<name>A0A811K571_9BILA</name>
<reference evidence="1" key="1">
    <citation type="submission" date="2020-09" db="EMBL/GenBank/DDBJ databases">
        <authorList>
            <person name="Kikuchi T."/>
        </authorList>
    </citation>
    <scope>NUCLEOTIDE SEQUENCE</scope>
    <source>
        <strain evidence="1">SH1</strain>
    </source>
</reference>
<dbReference type="Proteomes" id="UP000783686">
    <property type="component" value="Unassembled WGS sequence"/>
</dbReference>
<keyword evidence="2" id="KW-1185">Reference proteome</keyword>
<evidence type="ECO:0000313" key="2">
    <source>
        <dbReference type="Proteomes" id="UP000614601"/>
    </source>
</evidence>
<dbReference type="AlphaFoldDB" id="A0A811K571"/>
<proteinExistence type="predicted"/>
<accession>A0A811K571</accession>
<dbReference type="EMBL" id="CAJFDH010000002">
    <property type="protein sequence ID" value="CAD5210554.1"/>
    <property type="molecule type" value="Genomic_DNA"/>
</dbReference>
<organism evidence="1 2">
    <name type="scientific">Bursaphelenchus okinawaensis</name>
    <dbReference type="NCBI Taxonomy" id="465554"/>
    <lineage>
        <taxon>Eukaryota</taxon>
        <taxon>Metazoa</taxon>
        <taxon>Ecdysozoa</taxon>
        <taxon>Nematoda</taxon>
        <taxon>Chromadorea</taxon>
        <taxon>Rhabditida</taxon>
        <taxon>Tylenchina</taxon>
        <taxon>Tylenchomorpha</taxon>
        <taxon>Aphelenchoidea</taxon>
        <taxon>Aphelenchoididae</taxon>
        <taxon>Bursaphelenchus</taxon>
    </lineage>
</organism>
<dbReference type="Proteomes" id="UP000614601">
    <property type="component" value="Unassembled WGS sequence"/>
</dbReference>
<protein>
    <submittedName>
        <fullName evidence="1">Uncharacterized protein</fullName>
    </submittedName>
</protein>